<evidence type="ECO:0000256" key="1">
    <source>
        <dbReference type="SAM" id="SignalP"/>
    </source>
</evidence>
<reference evidence="2" key="1">
    <citation type="submission" date="2023-06" db="EMBL/GenBank/DDBJ databases">
        <title>Genome-scale phylogeny and comparative genomics of the fungal order Sordariales.</title>
        <authorList>
            <consortium name="Lawrence Berkeley National Laboratory"/>
            <person name="Hensen N."/>
            <person name="Bonometti L."/>
            <person name="Westerberg I."/>
            <person name="Brannstrom I.O."/>
            <person name="Guillou S."/>
            <person name="Cros-Aarteil S."/>
            <person name="Calhoun S."/>
            <person name="Haridas S."/>
            <person name="Kuo A."/>
            <person name="Mondo S."/>
            <person name="Pangilinan J."/>
            <person name="Riley R."/>
            <person name="Labutti K."/>
            <person name="Andreopoulos B."/>
            <person name="Lipzen A."/>
            <person name="Chen C."/>
            <person name="Yanf M."/>
            <person name="Daum C."/>
            <person name="Ng V."/>
            <person name="Clum A."/>
            <person name="Steindorff A."/>
            <person name="Ohm R."/>
            <person name="Martin F."/>
            <person name="Silar P."/>
            <person name="Natvig D."/>
            <person name="Lalanne C."/>
            <person name="Gautier V."/>
            <person name="Ament-Velasquez S.L."/>
            <person name="Kruys A."/>
            <person name="Hutchinson M.I."/>
            <person name="Powell A.J."/>
            <person name="Barry K."/>
            <person name="Miller A.N."/>
            <person name="Grigoriev I.V."/>
            <person name="Debuchy R."/>
            <person name="Gladieux P."/>
            <person name="Thoren M.H."/>
            <person name="Johannesson H."/>
        </authorList>
    </citation>
    <scope>NUCLEOTIDE SEQUENCE</scope>
    <source>
        <strain evidence="2">CBS 606.72</strain>
    </source>
</reference>
<feature type="chain" id="PRO_5041276946" description="Secreted protein" evidence="1">
    <location>
        <begin position="20"/>
        <end position="89"/>
    </location>
</feature>
<dbReference type="EMBL" id="JAULSU010000001">
    <property type="protein sequence ID" value="KAK0631621.1"/>
    <property type="molecule type" value="Genomic_DNA"/>
</dbReference>
<protein>
    <recommendedName>
        <fullName evidence="4">Secreted protein</fullName>
    </recommendedName>
</protein>
<accession>A0AA39XCW5</accession>
<name>A0AA39XCW5_9PEZI</name>
<gene>
    <name evidence="2" type="ORF">B0T14DRAFT_502005</name>
</gene>
<proteinExistence type="predicted"/>
<keyword evidence="1" id="KW-0732">Signal</keyword>
<keyword evidence="3" id="KW-1185">Reference proteome</keyword>
<comment type="caution">
    <text evidence="2">The sequence shown here is derived from an EMBL/GenBank/DDBJ whole genome shotgun (WGS) entry which is preliminary data.</text>
</comment>
<sequence length="89" mass="9315">MNQAVSACLLLAWGRVLHGVTSNLSHGEAPLPSIGQSTQLVGQRLAPVGQDIAQRPVRGLGAATGPILQTQFYLGAHFRDSAVEGQLIT</sequence>
<dbReference type="Proteomes" id="UP001175000">
    <property type="component" value="Unassembled WGS sequence"/>
</dbReference>
<evidence type="ECO:0000313" key="2">
    <source>
        <dbReference type="EMBL" id="KAK0631621.1"/>
    </source>
</evidence>
<evidence type="ECO:0008006" key="4">
    <source>
        <dbReference type="Google" id="ProtNLM"/>
    </source>
</evidence>
<organism evidence="2 3">
    <name type="scientific">Immersiella caudata</name>
    <dbReference type="NCBI Taxonomy" id="314043"/>
    <lineage>
        <taxon>Eukaryota</taxon>
        <taxon>Fungi</taxon>
        <taxon>Dikarya</taxon>
        <taxon>Ascomycota</taxon>
        <taxon>Pezizomycotina</taxon>
        <taxon>Sordariomycetes</taxon>
        <taxon>Sordariomycetidae</taxon>
        <taxon>Sordariales</taxon>
        <taxon>Lasiosphaeriaceae</taxon>
        <taxon>Immersiella</taxon>
    </lineage>
</organism>
<evidence type="ECO:0000313" key="3">
    <source>
        <dbReference type="Proteomes" id="UP001175000"/>
    </source>
</evidence>
<feature type="signal peptide" evidence="1">
    <location>
        <begin position="1"/>
        <end position="19"/>
    </location>
</feature>
<dbReference type="AlphaFoldDB" id="A0AA39XCW5"/>